<dbReference type="STRING" id="1121883.SAMN02745226_00231"/>
<dbReference type="AlphaFoldDB" id="A0A1M7RVR0"/>
<dbReference type="PIRSF" id="PIRSF004486">
    <property type="entry name" value="MraW"/>
    <property type="match status" value="1"/>
</dbReference>
<reference evidence="8" key="1">
    <citation type="submission" date="2016-12" db="EMBL/GenBank/DDBJ databases">
        <authorList>
            <person name="Varghese N."/>
            <person name="Submissions S."/>
        </authorList>
    </citation>
    <scope>NUCLEOTIDE SEQUENCE [LARGE SCALE GENOMIC DNA]</scope>
    <source>
        <strain evidence="8">DSM 13020</strain>
    </source>
</reference>
<evidence type="ECO:0000256" key="6">
    <source>
        <dbReference type="HAMAP-Rule" id="MF_01007"/>
    </source>
</evidence>
<comment type="catalytic activity">
    <reaction evidence="6">
        <text>cytidine(1402) in 16S rRNA + S-adenosyl-L-methionine = N(4)-methylcytidine(1402) in 16S rRNA + S-adenosyl-L-homocysteine + H(+)</text>
        <dbReference type="Rhea" id="RHEA:42928"/>
        <dbReference type="Rhea" id="RHEA-COMP:10286"/>
        <dbReference type="Rhea" id="RHEA-COMP:10287"/>
        <dbReference type="ChEBI" id="CHEBI:15378"/>
        <dbReference type="ChEBI" id="CHEBI:57856"/>
        <dbReference type="ChEBI" id="CHEBI:59789"/>
        <dbReference type="ChEBI" id="CHEBI:74506"/>
        <dbReference type="ChEBI" id="CHEBI:82748"/>
        <dbReference type="EC" id="2.1.1.199"/>
    </reaction>
</comment>
<evidence type="ECO:0000256" key="5">
    <source>
        <dbReference type="ARBA" id="ARBA00022691"/>
    </source>
</evidence>
<evidence type="ECO:0000313" key="7">
    <source>
        <dbReference type="EMBL" id="SHN50353.1"/>
    </source>
</evidence>
<name>A0A1M7RVR0_FERGO</name>
<dbReference type="Proteomes" id="UP000184207">
    <property type="component" value="Unassembled WGS sequence"/>
</dbReference>
<gene>
    <name evidence="6" type="primary">rsmH</name>
    <name evidence="7" type="ORF">SAMN02745226_00231</name>
</gene>
<accession>A0A1M7RVR0</accession>
<dbReference type="PANTHER" id="PTHR11265">
    <property type="entry name" value="S-ADENOSYL-METHYLTRANSFERASE MRAW"/>
    <property type="match status" value="1"/>
</dbReference>
<dbReference type="GO" id="GO:0071424">
    <property type="term" value="F:rRNA (cytosine-N4-)-methyltransferase activity"/>
    <property type="evidence" value="ECO:0007669"/>
    <property type="project" value="UniProtKB-UniRule"/>
</dbReference>
<protein>
    <recommendedName>
        <fullName evidence="6">Ribosomal RNA small subunit methyltransferase H</fullName>
        <ecNumber evidence="6">2.1.1.199</ecNumber>
    </recommendedName>
    <alternativeName>
        <fullName evidence="6">16S rRNA m(4)C1402 methyltransferase</fullName>
    </alternativeName>
    <alternativeName>
        <fullName evidence="6">rRNA (cytosine-N(4)-)-methyltransferase RsmH</fullName>
    </alternativeName>
</protein>
<dbReference type="FunFam" id="1.10.150.170:FF:000003">
    <property type="entry name" value="Ribosomal RNA small subunit methyltransferase H"/>
    <property type="match status" value="1"/>
</dbReference>
<keyword evidence="8" id="KW-1185">Reference proteome</keyword>
<dbReference type="SUPFAM" id="SSF53335">
    <property type="entry name" value="S-adenosyl-L-methionine-dependent methyltransferases"/>
    <property type="match status" value="1"/>
</dbReference>
<dbReference type="HAMAP" id="MF_01007">
    <property type="entry name" value="16SrRNA_methyltr_H"/>
    <property type="match status" value="1"/>
</dbReference>
<dbReference type="SUPFAM" id="SSF81799">
    <property type="entry name" value="Putative methyltransferase TM0872, insert domain"/>
    <property type="match status" value="1"/>
</dbReference>
<evidence type="ECO:0000256" key="4">
    <source>
        <dbReference type="ARBA" id="ARBA00022679"/>
    </source>
</evidence>
<keyword evidence="6" id="KW-0963">Cytoplasm</keyword>
<dbReference type="Gene3D" id="1.10.150.170">
    <property type="entry name" value="Putative methyltransferase TM0872, insert domain"/>
    <property type="match status" value="1"/>
</dbReference>
<keyword evidence="2 6" id="KW-0698">rRNA processing</keyword>
<feature type="binding site" evidence="6">
    <location>
        <position position="63"/>
    </location>
    <ligand>
        <name>S-adenosyl-L-methionine</name>
        <dbReference type="ChEBI" id="CHEBI:59789"/>
    </ligand>
</feature>
<keyword evidence="5 6" id="KW-0949">S-adenosyl-L-methionine</keyword>
<feature type="binding site" evidence="6">
    <location>
        <begin position="42"/>
        <end position="44"/>
    </location>
    <ligand>
        <name>S-adenosyl-L-methionine</name>
        <dbReference type="ChEBI" id="CHEBI:59789"/>
    </ligand>
</feature>
<dbReference type="EMBL" id="FRDJ01000001">
    <property type="protein sequence ID" value="SHN50353.1"/>
    <property type="molecule type" value="Genomic_DNA"/>
</dbReference>
<evidence type="ECO:0000256" key="1">
    <source>
        <dbReference type="ARBA" id="ARBA00010396"/>
    </source>
</evidence>
<dbReference type="InterPro" id="IPR002903">
    <property type="entry name" value="RsmH"/>
</dbReference>
<organism evidence="7 8">
    <name type="scientific">Fervidobacterium gondwanense DSM 13020</name>
    <dbReference type="NCBI Taxonomy" id="1121883"/>
    <lineage>
        <taxon>Bacteria</taxon>
        <taxon>Thermotogati</taxon>
        <taxon>Thermotogota</taxon>
        <taxon>Thermotogae</taxon>
        <taxon>Thermotogales</taxon>
        <taxon>Fervidobacteriaceae</taxon>
        <taxon>Fervidobacterium</taxon>
    </lineage>
</organism>
<dbReference type="EC" id="2.1.1.199" evidence="6"/>
<dbReference type="Gene3D" id="3.40.50.150">
    <property type="entry name" value="Vaccinia Virus protein VP39"/>
    <property type="match status" value="1"/>
</dbReference>
<comment type="function">
    <text evidence="6">Specifically methylates the N4 position of cytidine in position 1402 (C1402) of 16S rRNA.</text>
</comment>
<evidence type="ECO:0000256" key="3">
    <source>
        <dbReference type="ARBA" id="ARBA00022603"/>
    </source>
</evidence>
<dbReference type="CDD" id="cd02440">
    <property type="entry name" value="AdoMet_MTases"/>
    <property type="match status" value="1"/>
</dbReference>
<dbReference type="InterPro" id="IPR023397">
    <property type="entry name" value="SAM-dep_MeTrfase_MraW_recog"/>
</dbReference>
<keyword evidence="3 6" id="KW-0489">Methyltransferase</keyword>
<comment type="subcellular location">
    <subcellularLocation>
        <location evidence="6">Cytoplasm</location>
    </subcellularLocation>
</comment>
<proteinExistence type="inferred from homology"/>
<dbReference type="GO" id="GO:0005737">
    <property type="term" value="C:cytoplasm"/>
    <property type="evidence" value="ECO:0007669"/>
    <property type="project" value="UniProtKB-SubCell"/>
</dbReference>
<evidence type="ECO:0000256" key="2">
    <source>
        <dbReference type="ARBA" id="ARBA00022552"/>
    </source>
</evidence>
<feature type="binding site" evidence="6">
    <location>
        <position position="110"/>
    </location>
    <ligand>
        <name>S-adenosyl-L-methionine</name>
        <dbReference type="ChEBI" id="CHEBI:59789"/>
    </ligand>
</feature>
<feature type="binding site" evidence="6">
    <location>
        <position position="117"/>
    </location>
    <ligand>
        <name>S-adenosyl-L-methionine</name>
        <dbReference type="ChEBI" id="CHEBI:59789"/>
    </ligand>
</feature>
<dbReference type="GO" id="GO:0070475">
    <property type="term" value="P:rRNA base methylation"/>
    <property type="evidence" value="ECO:0007669"/>
    <property type="project" value="UniProtKB-UniRule"/>
</dbReference>
<dbReference type="Pfam" id="PF01795">
    <property type="entry name" value="Methyltransf_5"/>
    <property type="match status" value="1"/>
</dbReference>
<dbReference type="InterPro" id="IPR029063">
    <property type="entry name" value="SAM-dependent_MTases_sf"/>
</dbReference>
<dbReference type="PANTHER" id="PTHR11265:SF0">
    <property type="entry name" value="12S RRNA N4-METHYLCYTIDINE METHYLTRANSFERASE"/>
    <property type="match status" value="1"/>
</dbReference>
<keyword evidence="4 6" id="KW-0808">Transferase</keyword>
<comment type="similarity">
    <text evidence="1 6">Belongs to the methyltransferase superfamily. RsmH family.</text>
</comment>
<evidence type="ECO:0000313" key="8">
    <source>
        <dbReference type="Proteomes" id="UP000184207"/>
    </source>
</evidence>
<sequence>MSTEDMNRLYSERHIPVLLNEVVDNLVWKPDGVYVDCTVGEGGHTQAIAERIAASGGKVIGLDVDSEVLQIAERNLEAHPNVQLFKFSYVELPVLLNLLQVHKVDGLLVDLGVSTYQLKAEGRGFSFNQDEPLDMRMNLENDLTAYDVVNTYPEEKLADIIYSYGEENFARRIARSIVQSRPIHTTRELVEAIRRALPYKEIHGRKRHFATKTFQAIRIEVNKELENITKFLSFAPDFLSHGGKLAIISFHSLEDRLVKHAFKDDPRLKPLGDFIAPSLEEISVNPRSRSAKLRIAERV</sequence>
<feature type="binding site" evidence="6">
    <location>
        <position position="89"/>
    </location>
    <ligand>
        <name>S-adenosyl-L-methionine</name>
        <dbReference type="ChEBI" id="CHEBI:59789"/>
    </ligand>
</feature>
<dbReference type="NCBIfam" id="TIGR00006">
    <property type="entry name" value="16S rRNA (cytosine(1402)-N(4))-methyltransferase RsmH"/>
    <property type="match status" value="1"/>
</dbReference>